<comment type="subcellular location">
    <subcellularLocation>
        <location evidence="1">Nucleus</location>
    </subcellularLocation>
</comment>
<dbReference type="Proteomes" id="UP000026962">
    <property type="component" value="Chromosome 1"/>
</dbReference>
<feature type="compositionally biased region" description="Low complexity" evidence="6">
    <location>
        <begin position="304"/>
        <end position="319"/>
    </location>
</feature>
<feature type="region of interest" description="Disordered" evidence="6">
    <location>
        <begin position="258"/>
        <end position="319"/>
    </location>
</feature>
<dbReference type="AlphaFoldDB" id="A0A0E0JGB9"/>
<evidence type="ECO:0000256" key="2">
    <source>
        <dbReference type="ARBA" id="ARBA00023015"/>
    </source>
</evidence>
<evidence type="ECO:0000313" key="8">
    <source>
        <dbReference type="EnsemblPlants" id="OPUNC01G09140.1"/>
    </source>
</evidence>
<dbReference type="HOGENOM" id="CLU_043088_0_0_1"/>
<keyword evidence="3" id="KW-0238">DNA-binding</keyword>
<dbReference type="PROSITE" id="PS51005">
    <property type="entry name" value="NAC"/>
    <property type="match status" value="1"/>
</dbReference>
<reference evidence="8" key="2">
    <citation type="submission" date="2018-05" db="EMBL/GenBank/DDBJ databases">
        <title>OpunRS2 (Oryza punctata Reference Sequence Version 2).</title>
        <authorList>
            <person name="Zhang J."/>
            <person name="Kudrna D."/>
            <person name="Lee S."/>
            <person name="Talag J."/>
            <person name="Welchert J."/>
            <person name="Wing R.A."/>
        </authorList>
    </citation>
    <scope>NUCLEOTIDE SEQUENCE [LARGE SCALE GENOMIC DNA]</scope>
</reference>
<keyword evidence="9" id="KW-1185">Reference proteome</keyword>
<dbReference type="Gramene" id="OPUNC01G09140.1">
    <property type="protein sequence ID" value="OPUNC01G09140.1"/>
    <property type="gene ID" value="OPUNC01G09140"/>
</dbReference>
<evidence type="ECO:0000313" key="9">
    <source>
        <dbReference type="Proteomes" id="UP000026962"/>
    </source>
</evidence>
<accession>A0A0E0JGB9</accession>
<dbReference type="OMA" id="MACTAET"/>
<evidence type="ECO:0000256" key="6">
    <source>
        <dbReference type="SAM" id="MobiDB-lite"/>
    </source>
</evidence>
<evidence type="ECO:0000256" key="4">
    <source>
        <dbReference type="ARBA" id="ARBA00023163"/>
    </source>
</evidence>
<feature type="compositionally biased region" description="Acidic residues" evidence="6">
    <location>
        <begin position="396"/>
        <end position="414"/>
    </location>
</feature>
<reference evidence="8" key="1">
    <citation type="submission" date="2015-04" db="UniProtKB">
        <authorList>
            <consortium name="EnsemblPlants"/>
        </authorList>
    </citation>
    <scope>IDENTIFICATION</scope>
</reference>
<sequence>MACTAETYIGNKEDGYIYFFSKRQFATKAGNRRRPTRVADSGTWKASGGSKTVRSKKVGGINVGQKLSMVFYKRKFEGDRNPVKTYWGMHEFTKIIPVCKNQDQKGGGRRTGERCCRSVEHVRALHVDDTATATITVTATATAIAGHARIVIVNATTATAIAGPGRIVVGDVAATAAARHGRVIVDDAAATIAASLVGGMMSMSDQANMASTSQASTPSSELLQDWYEYELVHARRLPRDNGSNVVYVGTPVAHCGDPAGADGAADELAGGTTSRRPPPALASTGRRRQLQPPGARRHGGGVQGQHEQQQQQQQQHPQEPQALVVVDCEDGYGAMADGDDAQLGAAEFDPERIAEMVSQIMDGEFAFKFEDDTIVRFNQVFPGDDEVVAAPMLIDGGEDGDGADGDDGDDPFEN</sequence>
<dbReference type="eggNOG" id="ENOG502R70W">
    <property type="taxonomic scope" value="Eukaryota"/>
</dbReference>
<dbReference type="GO" id="GO:0005634">
    <property type="term" value="C:nucleus"/>
    <property type="evidence" value="ECO:0007669"/>
    <property type="project" value="UniProtKB-SubCell"/>
</dbReference>
<dbReference type="GO" id="GO:0006355">
    <property type="term" value="P:regulation of DNA-templated transcription"/>
    <property type="evidence" value="ECO:0007669"/>
    <property type="project" value="InterPro"/>
</dbReference>
<dbReference type="EnsemblPlants" id="OPUNC01G09140.1">
    <property type="protein sequence ID" value="OPUNC01G09140.1"/>
    <property type="gene ID" value="OPUNC01G09140"/>
</dbReference>
<feature type="region of interest" description="Disordered" evidence="6">
    <location>
        <begin position="30"/>
        <end position="50"/>
    </location>
</feature>
<evidence type="ECO:0000256" key="5">
    <source>
        <dbReference type="ARBA" id="ARBA00023242"/>
    </source>
</evidence>
<dbReference type="InterPro" id="IPR003441">
    <property type="entry name" value="NAC-dom"/>
</dbReference>
<dbReference type="SUPFAM" id="SSF101941">
    <property type="entry name" value="NAC domain"/>
    <property type="match status" value="1"/>
</dbReference>
<proteinExistence type="predicted"/>
<dbReference type="GO" id="GO:0003677">
    <property type="term" value="F:DNA binding"/>
    <property type="evidence" value="ECO:0007669"/>
    <property type="project" value="UniProtKB-KW"/>
</dbReference>
<dbReference type="PANTHER" id="PTHR31989">
    <property type="entry name" value="NAC DOMAIN-CONTAINING PROTEIN 82-RELATED"/>
    <property type="match status" value="1"/>
</dbReference>
<feature type="region of interest" description="Disordered" evidence="6">
    <location>
        <begin position="394"/>
        <end position="414"/>
    </location>
</feature>
<feature type="compositionally biased region" description="Low complexity" evidence="6">
    <location>
        <begin position="258"/>
        <end position="271"/>
    </location>
</feature>
<evidence type="ECO:0000256" key="1">
    <source>
        <dbReference type="ARBA" id="ARBA00004123"/>
    </source>
</evidence>
<feature type="compositionally biased region" description="Basic residues" evidence="6">
    <location>
        <begin position="285"/>
        <end position="299"/>
    </location>
</feature>
<keyword evidence="2" id="KW-0805">Transcription regulation</keyword>
<evidence type="ECO:0000256" key="3">
    <source>
        <dbReference type="ARBA" id="ARBA00023125"/>
    </source>
</evidence>
<organism evidence="8">
    <name type="scientific">Oryza punctata</name>
    <name type="common">Red rice</name>
    <dbReference type="NCBI Taxonomy" id="4537"/>
    <lineage>
        <taxon>Eukaryota</taxon>
        <taxon>Viridiplantae</taxon>
        <taxon>Streptophyta</taxon>
        <taxon>Embryophyta</taxon>
        <taxon>Tracheophyta</taxon>
        <taxon>Spermatophyta</taxon>
        <taxon>Magnoliopsida</taxon>
        <taxon>Liliopsida</taxon>
        <taxon>Poales</taxon>
        <taxon>Poaceae</taxon>
        <taxon>BOP clade</taxon>
        <taxon>Oryzoideae</taxon>
        <taxon>Oryzeae</taxon>
        <taxon>Oryzinae</taxon>
        <taxon>Oryza</taxon>
    </lineage>
</organism>
<name>A0A0E0JGB9_ORYPU</name>
<keyword evidence="4" id="KW-0804">Transcription</keyword>
<protein>
    <recommendedName>
        <fullName evidence="7">NAC domain-containing protein</fullName>
    </recommendedName>
</protein>
<dbReference type="Pfam" id="PF02365">
    <property type="entry name" value="NAM"/>
    <property type="match status" value="1"/>
</dbReference>
<dbReference type="InterPro" id="IPR036093">
    <property type="entry name" value="NAC_dom_sf"/>
</dbReference>
<feature type="domain" description="NAC" evidence="7">
    <location>
        <begin position="1"/>
        <end position="121"/>
    </location>
</feature>
<dbReference type="Gene3D" id="2.170.150.80">
    <property type="entry name" value="NAC domain"/>
    <property type="match status" value="1"/>
</dbReference>
<keyword evidence="5" id="KW-0539">Nucleus</keyword>
<evidence type="ECO:0000259" key="7">
    <source>
        <dbReference type="PROSITE" id="PS51005"/>
    </source>
</evidence>